<keyword evidence="3" id="KW-1185">Reference proteome</keyword>
<gene>
    <name evidence="2" type="ORF">QWZ15_19980</name>
</gene>
<dbReference type="RefSeq" id="WP_163383378.1">
    <property type="nucleotide sequence ID" value="NZ_JAUFQS010000047.1"/>
</dbReference>
<feature type="transmembrane region" description="Helical" evidence="1">
    <location>
        <begin position="110"/>
        <end position="128"/>
    </location>
</feature>
<name>A0ABT8CCJ9_9BACT</name>
<comment type="caution">
    <text evidence="2">The sequence shown here is derived from an EMBL/GenBank/DDBJ whole genome shotgun (WGS) entry which is preliminary data.</text>
</comment>
<evidence type="ECO:0000313" key="2">
    <source>
        <dbReference type="EMBL" id="MDN3690111.1"/>
    </source>
</evidence>
<keyword evidence="1" id="KW-0472">Membrane</keyword>
<sequence length="151" mass="16688">MNSAHLHLVLNHFPIIIPIIGILILIAGFFLKSEILKKTAFGLFILGALFTLPAFGTGEDAEDIVENLPGIEEEYIEAHEEVAETFAYLSYGLGILSIIGFWASWKEKSFANYLSIAVLLFALVVLYFGKETGTTGGEIRHPEIREGFVVE</sequence>
<evidence type="ECO:0000313" key="3">
    <source>
        <dbReference type="Proteomes" id="UP001236663"/>
    </source>
</evidence>
<keyword evidence="1" id="KW-0812">Transmembrane</keyword>
<reference evidence="3" key="1">
    <citation type="journal article" date="2019" name="Int. J. Syst. Evol. Microbiol.">
        <title>The Global Catalogue of Microorganisms (GCM) 10K type strain sequencing project: providing services to taxonomists for standard genome sequencing and annotation.</title>
        <authorList>
            <consortium name="The Broad Institute Genomics Platform"/>
            <consortium name="The Broad Institute Genome Sequencing Center for Infectious Disease"/>
            <person name="Wu L."/>
            <person name="Ma J."/>
        </authorList>
    </citation>
    <scope>NUCLEOTIDE SEQUENCE [LARGE SCALE GENOMIC DNA]</scope>
    <source>
        <strain evidence="3">CECT 7706</strain>
    </source>
</reference>
<keyword evidence="1" id="KW-1133">Transmembrane helix</keyword>
<feature type="transmembrane region" description="Helical" evidence="1">
    <location>
        <begin position="85"/>
        <end position="103"/>
    </location>
</feature>
<accession>A0ABT8CCJ9</accession>
<evidence type="ECO:0000256" key="1">
    <source>
        <dbReference type="SAM" id="Phobius"/>
    </source>
</evidence>
<organism evidence="2 3">
    <name type="scientific">Cyclobacterium jeungdonense</name>
    <dbReference type="NCBI Taxonomy" id="708087"/>
    <lineage>
        <taxon>Bacteria</taxon>
        <taxon>Pseudomonadati</taxon>
        <taxon>Bacteroidota</taxon>
        <taxon>Cytophagia</taxon>
        <taxon>Cytophagales</taxon>
        <taxon>Cyclobacteriaceae</taxon>
        <taxon>Cyclobacterium</taxon>
    </lineage>
</organism>
<proteinExistence type="predicted"/>
<dbReference type="Proteomes" id="UP001236663">
    <property type="component" value="Unassembled WGS sequence"/>
</dbReference>
<protein>
    <submittedName>
        <fullName evidence="2">Uncharacterized protein</fullName>
    </submittedName>
</protein>
<dbReference type="EMBL" id="JAUFQS010000047">
    <property type="protein sequence ID" value="MDN3690111.1"/>
    <property type="molecule type" value="Genomic_DNA"/>
</dbReference>
<feature type="transmembrane region" description="Helical" evidence="1">
    <location>
        <begin position="12"/>
        <end position="31"/>
    </location>
</feature>
<feature type="transmembrane region" description="Helical" evidence="1">
    <location>
        <begin position="40"/>
        <end position="58"/>
    </location>
</feature>